<evidence type="ECO:0008006" key="9">
    <source>
        <dbReference type="Google" id="ProtNLM"/>
    </source>
</evidence>
<accession>A0A8J3DDR7</accession>
<feature type="domain" description="Bacterial surface antigen (D15)" evidence="5">
    <location>
        <begin position="437"/>
        <end position="736"/>
    </location>
</feature>
<evidence type="ECO:0000313" key="8">
    <source>
        <dbReference type="Proteomes" id="UP000642829"/>
    </source>
</evidence>
<name>A0A8J3DDR7_9BACT</name>
<dbReference type="InterPro" id="IPR039910">
    <property type="entry name" value="D15-like"/>
</dbReference>
<reference evidence="7" key="2">
    <citation type="submission" date="2020-09" db="EMBL/GenBank/DDBJ databases">
        <authorList>
            <person name="Sun Q."/>
            <person name="Kim S."/>
        </authorList>
    </citation>
    <scope>NUCLEOTIDE SEQUENCE</scope>
    <source>
        <strain evidence="7">KCTC 12870</strain>
    </source>
</reference>
<dbReference type="Proteomes" id="UP000642829">
    <property type="component" value="Unassembled WGS sequence"/>
</dbReference>
<evidence type="ECO:0000259" key="6">
    <source>
        <dbReference type="Pfam" id="PF07244"/>
    </source>
</evidence>
<reference evidence="7" key="1">
    <citation type="journal article" date="2014" name="Int. J. Syst. Evol. Microbiol.">
        <title>Complete genome sequence of Corynebacterium casei LMG S-19264T (=DSM 44701T), isolated from a smear-ripened cheese.</title>
        <authorList>
            <consortium name="US DOE Joint Genome Institute (JGI-PGF)"/>
            <person name="Walter F."/>
            <person name="Albersmeier A."/>
            <person name="Kalinowski J."/>
            <person name="Ruckert C."/>
        </authorList>
    </citation>
    <scope>NUCLEOTIDE SEQUENCE</scope>
    <source>
        <strain evidence="7">KCTC 12870</strain>
    </source>
</reference>
<dbReference type="EMBL" id="BMXG01000026">
    <property type="protein sequence ID" value="GHC11668.1"/>
    <property type="molecule type" value="Genomic_DNA"/>
</dbReference>
<feature type="domain" description="POTRA" evidence="6">
    <location>
        <begin position="340"/>
        <end position="398"/>
    </location>
</feature>
<sequence>MDHLRGLIRWLALLTLLLVPGMARAGSLFGLIGDPNVTVSGFGWFANIYLERALQILDVEGEQRDSYNGIFLEDAIWILAGEIKQKGYLEPEIDVTLFNNGEIVFESVWSKGDLEPNAPRDLEGDTVQFRIRAGQLFYFDSLTIDGLPAGFPGQPASYFYATDQLIVSQSDRYFTEGRFRAGLSSITQTLKDLGHREAKVTKSDFNIDSATGAVTCTATIDPGPVYYTSSLIVRIYQPDETSEGKIQTIDPPNNAVRLDAGAEAEKAETSLESESETTFAERRLNPDWIGTNIQKLRRQYFAEGYPEVYIDADYEIADEDADRVTGTLVLQVHPGAHATLHAVRFEGGDDIAPWLLEKQAGAKPGEPLNRSAIEEGRSRLSKLGVFRRVQIDYEEVEPGQWDAIYELTPKGTTELDLIFGVGSFDIIRVGFQVDRNNLWGIAHRAKFRAVQSFKATYIDLDYFIPQIMGADLDFFSKINYLNRQELTFDREEWGARAGLQHYFSSLNINGSISYGLDNVKAANRDFVVPPGPLEARIGSLGFKFVQTELDSPVFPTDGYQWYLDGEFARPELGGNVSYDSFEVGGAWHHPLGDIGLILHLGFRHGVIITDGEPAEQIPVNRRFFLGGENTVRGYKRDQAAPVNLNGQQIGAVSYMLWQGELEQRINETFSVVAFVDAVGNAATIQNYPFNEVLISVGAGISVRTIVGPLRFEYGYNVKKREIDPIGRFQVGLGFPF</sequence>
<keyword evidence="4" id="KW-0472">Membrane</keyword>
<dbReference type="GO" id="GO:0019867">
    <property type="term" value="C:outer membrane"/>
    <property type="evidence" value="ECO:0007669"/>
    <property type="project" value="InterPro"/>
</dbReference>
<dbReference type="Pfam" id="PF01103">
    <property type="entry name" value="Omp85"/>
    <property type="match status" value="1"/>
</dbReference>
<gene>
    <name evidence="7" type="ORF">GCM10007047_31200</name>
</gene>
<organism evidence="7 8">
    <name type="scientific">Cerasicoccus arenae</name>
    <dbReference type="NCBI Taxonomy" id="424488"/>
    <lineage>
        <taxon>Bacteria</taxon>
        <taxon>Pseudomonadati</taxon>
        <taxon>Verrucomicrobiota</taxon>
        <taxon>Opitutia</taxon>
        <taxon>Puniceicoccales</taxon>
        <taxon>Cerasicoccaceae</taxon>
        <taxon>Cerasicoccus</taxon>
    </lineage>
</organism>
<dbReference type="AlphaFoldDB" id="A0A8J3DDR7"/>
<keyword evidence="3" id="KW-0812">Transmembrane</keyword>
<keyword evidence="8" id="KW-1185">Reference proteome</keyword>
<dbReference type="Pfam" id="PF07244">
    <property type="entry name" value="POTRA"/>
    <property type="match status" value="1"/>
</dbReference>
<comment type="subcellular location">
    <subcellularLocation>
        <location evidence="1">Membrane</location>
    </subcellularLocation>
</comment>
<dbReference type="RefSeq" id="WP_189516951.1">
    <property type="nucleotide sequence ID" value="NZ_BMXG01000026.1"/>
</dbReference>
<protein>
    <recommendedName>
        <fullName evidence="9">Outer membrane protein assembly factor</fullName>
    </recommendedName>
</protein>
<dbReference type="PANTHER" id="PTHR12815">
    <property type="entry name" value="SORTING AND ASSEMBLY MACHINERY SAMM50 PROTEIN FAMILY MEMBER"/>
    <property type="match status" value="1"/>
</dbReference>
<proteinExistence type="predicted"/>
<comment type="caution">
    <text evidence="7">The sequence shown here is derived from an EMBL/GenBank/DDBJ whole genome shotgun (WGS) entry which is preliminary data.</text>
</comment>
<dbReference type="Gene3D" id="2.40.160.50">
    <property type="entry name" value="membrane protein fhac: a member of the omp85/tpsb transporter family"/>
    <property type="match status" value="1"/>
</dbReference>
<evidence type="ECO:0000256" key="4">
    <source>
        <dbReference type="ARBA" id="ARBA00023136"/>
    </source>
</evidence>
<dbReference type="InterPro" id="IPR000184">
    <property type="entry name" value="Bac_surfAg_D15"/>
</dbReference>
<evidence type="ECO:0000259" key="5">
    <source>
        <dbReference type="Pfam" id="PF01103"/>
    </source>
</evidence>
<evidence type="ECO:0000313" key="7">
    <source>
        <dbReference type="EMBL" id="GHC11668.1"/>
    </source>
</evidence>
<keyword evidence="2" id="KW-1134">Transmembrane beta strand</keyword>
<evidence type="ECO:0000256" key="3">
    <source>
        <dbReference type="ARBA" id="ARBA00022692"/>
    </source>
</evidence>
<dbReference type="Gene3D" id="3.10.20.310">
    <property type="entry name" value="membrane protein fhac"/>
    <property type="match status" value="1"/>
</dbReference>
<dbReference type="PANTHER" id="PTHR12815:SF18">
    <property type="entry name" value="SORTING AND ASSEMBLY MACHINERY COMPONENT 50 HOMOLOG"/>
    <property type="match status" value="1"/>
</dbReference>
<dbReference type="InterPro" id="IPR010827">
    <property type="entry name" value="BamA/TamA_POTRA"/>
</dbReference>
<evidence type="ECO:0000256" key="1">
    <source>
        <dbReference type="ARBA" id="ARBA00004370"/>
    </source>
</evidence>
<evidence type="ECO:0000256" key="2">
    <source>
        <dbReference type="ARBA" id="ARBA00022452"/>
    </source>
</evidence>